<dbReference type="Proteomes" id="UP000693970">
    <property type="component" value="Unassembled WGS sequence"/>
</dbReference>
<name>A0A9K3KIT3_9STRA</name>
<feature type="domain" description="Major facilitator superfamily (MFS) profile" evidence="10">
    <location>
        <begin position="141"/>
        <end position="584"/>
    </location>
</feature>
<comment type="caution">
    <text evidence="11">The sequence shown here is derived from an EMBL/GenBank/DDBJ whole genome shotgun (WGS) entry which is preliminary data.</text>
</comment>
<keyword evidence="4 9" id="KW-0812">Transmembrane</keyword>
<dbReference type="PANTHER" id="PTHR43528:SF1">
    <property type="entry name" value="ALPHA-KETOGLUTARATE PERMEASE"/>
    <property type="match status" value="1"/>
</dbReference>
<feature type="transmembrane region" description="Helical" evidence="9">
    <location>
        <begin position="184"/>
        <end position="202"/>
    </location>
</feature>
<dbReference type="Pfam" id="PF00083">
    <property type="entry name" value="Sugar_tr"/>
    <property type="match status" value="1"/>
</dbReference>
<evidence type="ECO:0000259" key="10">
    <source>
        <dbReference type="PROSITE" id="PS50850"/>
    </source>
</evidence>
<feature type="transmembrane region" description="Helical" evidence="9">
    <location>
        <begin position="517"/>
        <end position="536"/>
    </location>
</feature>
<dbReference type="GO" id="GO:0015293">
    <property type="term" value="F:symporter activity"/>
    <property type="evidence" value="ECO:0007669"/>
    <property type="project" value="UniProtKB-KW"/>
</dbReference>
<evidence type="ECO:0000256" key="7">
    <source>
        <dbReference type="ARBA" id="ARBA00023136"/>
    </source>
</evidence>
<dbReference type="InterPro" id="IPR020846">
    <property type="entry name" value="MFS_dom"/>
</dbReference>
<evidence type="ECO:0000256" key="6">
    <source>
        <dbReference type="ARBA" id="ARBA00022989"/>
    </source>
</evidence>
<dbReference type="PROSITE" id="PS00217">
    <property type="entry name" value="SUGAR_TRANSPORT_2"/>
    <property type="match status" value="1"/>
</dbReference>
<dbReference type="InterPro" id="IPR005828">
    <property type="entry name" value="MFS_sugar_transport-like"/>
</dbReference>
<gene>
    <name evidence="11" type="ORF">IV203_021877</name>
</gene>
<evidence type="ECO:0000256" key="2">
    <source>
        <dbReference type="ARBA" id="ARBA00022448"/>
    </source>
</evidence>
<dbReference type="OrthoDB" id="5296287at2759"/>
<feature type="transmembrane region" description="Helical" evidence="9">
    <location>
        <begin position="380"/>
        <end position="400"/>
    </location>
</feature>
<dbReference type="InterPro" id="IPR051084">
    <property type="entry name" value="H+-coupled_symporters"/>
</dbReference>
<comment type="subcellular location">
    <subcellularLocation>
        <location evidence="1">Cell membrane</location>
        <topology evidence="1">Multi-pass membrane protein</topology>
    </subcellularLocation>
</comment>
<feature type="region of interest" description="Disordered" evidence="8">
    <location>
        <begin position="26"/>
        <end position="86"/>
    </location>
</feature>
<evidence type="ECO:0000313" key="11">
    <source>
        <dbReference type="EMBL" id="KAG7343869.1"/>
    </source>
</evidence>
<evidence type="ECO:0000256" key="1">
    <source>
        <dbReference type="ARBA" id="ARBA00004651"/>
    </source>
</evidence>
<feature type="transmembrane region" description="Helical" evidence="9">
    <location>
        <begin position="244"/>
        <end position="267"/>
    </location>
</feature>
<keyword evidence="3" id="KW-1003">Cell membrane</keyword>
<keyword evidence="6 9" id="KW-1133">Transmembrane helix</keyword>
<evidence type="ECO:0000313" key="12">
    <source>
        <dbReference type="Proteomes" id="UP000693970"/>
    </source>
</evidence>
<protein>
    <submittedName>
        <fullName evidence="11">General substrate transporter</fullName>
    </submittedName>
</protein>
<feature type="transmembrane region" description="Helical" evidence="9">
    <location>
        <begin position="288"/>
        <end position="306"/>
    </location>
</feature>
<feature type="transmembrane region" description="Helical" evidence="9">
    <location>
        <begin position="562"/>
        <end position="580"/>
    </location>
</feature>
<feature type="transmembrane region" description="Helical" evidence="9">
    <location>
        <begin position="214"/>
        <end position="232"/>
    </location>
</feature>
<dbReference type="EMBL" id="JAGRRH010000023">
    <property type="protein sequence ID" value="KAG7343869.1"/>
    <property type="molecule type" value="Genomic_DNA"/>
</dbReference>
<feature type="transmembrane region" description="Helical" evidence="9">
    <location>
        <begin position="420"/>
        <end position="436"/>
    </location>
</feature>
<keyword evidence="12" id="KW-1185">Reference proteome</keyword>
<reference evidence="11" key="2">
    <citation type="submission" date="2021-04" db="EMBL/GenBank/DDBJ databases">
        <authorList>
            <person name="Podell S."/>
        </authorList>
    </citation>
    <scope>NUCLEOTIDE SEQUENCE</scope>
    <source>
        <strain evidence="11">Hildebrandi</strain>
    </source>
</reference>
<reference evidence="11" key="1">
    <citation type="journal article" date="2021" name="Sci. Rep.">
        <title>Diploid genomic architecture of Nitzschia inconspicua, an elite biomass production diatom.</title>
        <authorList>
            <person name="Oliver A."/>
            <person name="Podell S."/>
            <person name="Pinowska A."/>
            <person name="Traller J.C."/>
            <person name="Smith S.R."/>
            <person name="McClure R."/>
            <person name="Beliaev A."/>
            <person name="Bohutskyi P."/>
            <person name="Hill E.A."/>
            <person name="Rabines A."/>
            <person name="Zheng H."/>
            <person name="Allen L.Z."/>
            <person name="Kuo A."/>
            <person name="Grigoriev I.V."/>
            <person name="Allen A.E."/>
            <person name="Hazlebeck D."/>
            <person name="Allen E.E."/>
        </authorList>
    </citation>
    <scope>NUCLEOTIDE SEQUENCE</scope>
    <source>
        <strain evidence="11">Hildebrandi</strain>
    </source>
</reference>
<evidence type="ECO:0000256" key="4">
    <source>
        <dbReference type="ARBA" id="ARBA00022692"/>
    </source>
</evidence>
<keyword evidence="7 9" id="KW-0472">Membrane</keyword>
<feature type="transmembrane region" description="Helical" evidence="9">
    <location>
        <begin position="318"/>
        <end position="334"/>
    </location>
</feature>
<dbReference type="InterPro" id="IPR005829">
    <property type="entry name" value="Sugar_transporter_CS"/>
</dbReference>
<dbReference type="PROSITE" id="PS50850">
    <property type="entry name" value="MFS"/>
    <property type="match status" value="1"/>
</dbReference>
<feature type="region of interest" description="Disordered" evidence="8">
    <location>
        <begin position="615"/>
        <end position="635"/>
    </location>
</feature>
<proteinExistence type="predicted"/>
<feature type="transmembrane region" description="Helical" evidence="9">
    <location>
        <begin position="473"/>
        <end position="496"/>
    </location>
</feature>
<dbReference type="GO" id="GO:0005886">
    <property type="term" value="C:plasma membrane"/>
    <property type="evidence" value="ECO:0007669"/>
    <property type="project" value="UniProtKB-SubCell"/>
</dbReference>
<keyword evidence="5" id="KW-0769">Symport</keyword>
<evidence type="ECO:0000256" key="8">
    <source>
        <dbReference type="SAM" id="MobiDB-lite"/>
    </source>
</evidence>
<sequence length="635" mass="69813">MEPSEEGTQNNGIVPMMEDPLAQLQRPVPHARRTDSSVALSNLPPPSQSTCMASAPVIDTTTTTTTAGNGTAPMIDATKFGRSSSARQRSFTARIEGMEKLQTPFAEDNENLTEAEKRMKEEELSFYSASDNDHGDDNIWGLLSGVGGNIYEWYDFAVYGLLAPEIGASFFPQSSKELQLVNSFGVYLAAFVMRPIGAILFGEIGDRMVGRKHALVVSILLITVPSVLMGVLPGYAKWGVLSPILLVLLRMMQGLSVGGQLAGSYVLSIEQSSSRTRGFRGSVCDASSVGGFLLASLVTSCVRWSLTKDQVDAWGWRLPFLFSLLLAPLLYHVVSHTEESKFWAERSEQKEMQEEIREAEGDSRPAIYDLLSSPFRRRQLVGMIGILSATTSTFYILFLWTPVYLSELRGVITQAHADSMNFMVVGIYICFLLSCGRLSDTFPHRMDLMRIGLPGIIVACPVMFALFETESWWGYLIGQLLLAACLSMINGGLAAFEVEMWMADPTLSFTGVAVGHNVAATLFGGTMPLMATFLYYKSQELINNAGGVDDFLHSLLPRMLPGFYVSILGLVSLISVSCIVKHPHDVRTGAPKLRAAVEAENRKFRAALDAKKKRRKNLEDQLNHTDGHYLPPQIT</sequence>
<evidence type="ECO:0000256" key="9">
    <source>
        <dbReference type="SAM" id="Phobius"/>
    </source>
</evidence>
<keyword evidence="2" id="KW-0813">Transport</keyword>
<organism evidence="11 12">
    <name type="scientific">Nitzschia inconspicua</name>
    <dbReference type="NCBI Taxonomy" id="303405"/>
    <lineage>
        <taxon>Eukaryota</taxon>
        <taxon>Sar</taxon>
        <taxon>Stramenopiles</taxon>
        <taxon>Ochrophyta</taxon>
        <taxon>Bacillariophyta</taxon>
        <taxon>Bacillariophyceae</taxon>
        <taxon>Bacillariophycidae</taxon>
        <taxon>Bacillariales</taxon>
        <taxon>Bacillariaceae</taxon>
        <taxon>Nitzschia</taxon>
    </lineage>
</organism>
<dbReference type="AlphaFoldDB" id="A0A9K3KIT3"/>
<dbReference type="PANTHER" id="PTHR43528">
    <property type="entry name" value="ALPHA-KETOGLUTARATE PERMEASE"/>
    <property type="match status" value="1"/>
</dbReference>
<accession>A0A9K3KIT3</accession>
<feature type="transmembrane region" description="Helical" evidence="9">
    <location>
        <begin position="448"/>
        <end position="467"/>
    </location>
</feature>
<feature type="compositionally biased region" description="Basic and acidic residues" evidence="8">
    <location>
        <begin position="617"/>
        <end position="627"/>
    </location>
</feature>
<evidence type="ECO:0000256" key="3">
    <source>
        <dbReference type="ARBA" id="ARBA00022475"/>
    </source>
</evidence>
<evidence type="ECO:0000256" key="5">
    <source>
        <dbReference type="ARBA" id="ARBA00022847"/>
    </source>
</evidence>